<dbReference type="Gene3D" id="3.30.420.10">
    <property type="entry name" value="Ribonuclease H-like superfamily/Ribonuclease H"/>
    <property type="match status" value="1"/>
</dbReference>
<sequence length="115" mass="13136">FVIVKREMETLHDQSLKKVVSDRGGEFLNEKFKSLSETQGFIHVFSPAHTPQHNGFAKRENRTILEKARCILNGSNLPNSYWAEAINTSTILSNIIPTPSRRNLSPYSLWKRTPP</sequence>
<comment type="catalytic activity">
    <reaction evidence="14">
        <text>DNA(n) + a 2'-deoxyribonucleoside 5'-triphosphate = DNA(n+1) + diphosphate</text>
        <dbReference type="Rhea" id="RHEA:22508"/>
        <dbReference type="Rhea" id="RHEA-COMP:17339"/>
        <dbReference type="Rhea" id="RHEA-COMP:17340"/>
        <dbReference type="ChEBI" id="CHEBI:33019"/>
        <dbReference type="ChEBI" id="CHEBI:61560"/>
        <dbReference type="ChEBI" id="CHEBI:173112"/>
        <dbReference type="EC" id="2.7.7.7"/>
    </reaction>
</comment>
<gene>
    <name evidence="16" type="ORF">O181_085318</name>
</gene>
<name>A0A9Q3ILF1_9BASI</name>
<evidence type="ECO:0000313" key="17">
    <source>
        <dbReference type="Proteomes" id="UP000765509"/>
    </source>
</evidence>
<evidence type="ECO:0000256" key="9">
    <source>
        <dbReference type="ARBA" id="ARBA00022908"/>
    </source>
</evidence>
<evidence type="ECO:0000256" key="7">
    <source>
        <dbReference type="ARBA" id="ARBA00022842"/>
    </source>
</evidence>
<dbReference type="AlphaFoldDB" id="A0A9Q3ILF1"/>
<keyword evidence="2" id="KW-0548">Nucleotidyltransferase</keyword>
<accession>A0A9Q3ILF1</accession>
<evidence type="ECO:0000256" key="10">
    <source>
        <dbReference type="ARBA" id="ARBA00022918"/>
    </source>
</evidence>
<dbReference type="EMBL" id="AVOT02050533">
    <property type="protein sequence ID" value="MBW0545603.1"/>
    <property type="molecule type" value="Genomic_DNA"/>
</dbReference>
<proteinExistence type="predicted"/>
<dbReference type="GO" id="GO:0003887">
    <property type="term" value="F:DNA-directed DNA polymerase activity"/>
    <property type="evidence" value="ECO:0007669"/>
    <property type="project" value="UniProtKB-KW"/>
</dbReference>
<dbReference type="GO" id="GO:0003964">
    <property type="term" value="F:RNA-directed DNA polymerase activity"/>
    <property type="evidence" value="ECO:0007669"/>
    <property type="project" value="UniProtKB-KW"/>
</dbReference>
<evidence type="ECO:0000256" key="4">
    <source>
        <dbReference type="ARBA" id="ARBA00022723"/>
    </source>
</evidence>
<reference evidence="16" key="1">
    <citation type="submission" date="2021-03" db="EMBL/GenBank/DDBJ databases">
        <title>Draft genome sequence of rust myrtle Austropuccinia psidii MF-1, a brazilian biotype.</title>
        <authorList>
            <person name="Quecine M.C."/>
            <person name="Pachon D.M.R."/>
            <person name="Bonatelli M.L."/>
            <person name="Correr F.H."/>
            <person name="Franceschini L.M."/>
            <person name="Leite T.F."/>
            <person name="Margarido G.R.A."/>
            <person name="Almeida C.A."/>
            <person name="Ferrarezi J.A."/>
            <person name="Labate C.A."/>
        </authorList>
    </citation>
    <scope>NUCLEOTIDE SEQUENCE</scope>
    <source>
        <strain evidence="16">MF-1</strain>
    </source>
</reference>
<dbReference type="OrthoDB" id="3243429at2759"/>
<dbReference type="GO" id="GO:0032196">
    <property type="term" value="P:transposition"/>
    <property type="evidence" value="ECO:0007669"/>
    <property type="project" value="UniProtKB-KW"/>
</dbReference>
<evidence type="ECO:0000256" key="14">
    <source>
        <dbReference type="ARBA" id="ARBA00049244"/>
    </source>
</evidence>
<evidence type="ECO:0000256" key="1">
    <source>
        <dbReference type="ARBA" id="ARBA00022578"/>
    </source>
</evidence>
<organism evidence="16 17">
    <name type="scientific">Austropuccinia psidii MF-1</name>
    <dbReference type="NCBI Taxonomy" id="1389203"/>
    <lineage>
        <taxon>Eukaryota</taxon>
        <taxon>Fungi</taxon>
        <taxon>Dikarya</taxon>
        <taxon>Basidiomycota</taxon>
        <taxon>Pucciniomycotina</taxon>
        <taxon>Pucciniomycetes</taxon>
        <taxon>Pucciniales</taxon>
        <taxon>Sphaerophragmiaceae</taxon>
        <taxon>Austropuccinia</taxon>
    </lineage>
</organism>
<keyword evidence="4" id="KW-0479">Metal-binding</keyword>
<keyword evidence="17" id="KW-1185">Reference proteome</keyword>
<dbReference type="GO" id="GO:0005634">
    <property type="term" value="C:nucleus"/>
    <property type="evidence" value="ECO:0007669"/>
    <property type="project" value="UniProtKB-ARBA"/>
</dbReference>
<comment type="caution">
    <text evidence="16">The sequence shown here is derived from an EMBL/GenBank/DDBJ whole genome shotgun (WGS) entry which is preliminary data.</text>
</comment>
<evidence type="ECO:0000256" key="13">
    <source>
        <dbReference type="ARBA" id="ARBA00048173"/>
    </source>
</evidence>
<keyword evidence="9" id="KW-0229">DNA integration</keyword>
<keyword evidence="3" id="KW-0540">Nuclease</keyword>
<feature type="domain" description="Integrase catalytic" evidence="15">
    <location>
        <begin position="1"/>
        <end position="114"/>
    </location>
</feature>
<protein>
    <recommendedName>
        <fullName evidence="15">Integrase catalytic domain-containing protein</fullName>
    </recommendedName>
</protein>
<dbReference type="SUPFAM" id="SSF53098">
    <property type="entry name" value="Ribonuclease H-like"/>
    <property type="match status" value="1"/>
</dbReference>
<dbReference type="PANTHER" id="PTHR42648">
    <property type="entry name" value="TRANSPOSASE, PUTATIVE-RELATED"/>
    <property type="match status" value="1"/>
</dbReference>
<keyword evidence="8" id="KW-0694">RNA-binding</keyword>
<evidence type="ECO:0000256" key="12">
    <source>
        <dbReference type="ARBA" id="ARBA00023172"/>
    </source>
</evidence>
<evidence type="ECO:0000256" key="11">
    <source>
        <dbReference type="ARBA" id="ARBA00022932"/>
    </source>
</evidence>
<evidence type="ECO:0000256" key="5">
    <source>
        <dbReference type="ARBA" id="ARBA00022759"/>
    </source>
</evidence>
<keyword evidence="10" id="KW-0695">RNA-directed DNA polymerase</keyword>
<keyword evidence="6" id="KW-0378">Hydrolase</keyword>
<comment type="catalytic activity">
    <reaction evidence="13">
        <text>DNA(n) + a 2'-deoxyribonucleoside 5'-triphosphate = DNA(n+1) + diphosphate</text>
        <dbReference type="Rhea" id="RHEA:22508"/>
        <dbReference type="Rhea" id="RHEA-COMP:17339"/>
        <dbReference type="Rhea" id="RHEA-COMP:17340"/>
        <dbReference type="ChEBI" id="CHEBI:33019"/>
        <dbReference type="ChEBI" id="CHEBI:61560"/>
        <dbReference type="ChEBI" id="CHEBI:173112"/>
        <dbReference type="EC" id="2.7.7.49"/>
    </reaction>
</comment>
<dbReference type="PROSITE" id="PS50994">
    <property type="entry name" value="INTEGRASE"/>
    <property type="match status" value="1"/>
</dbReference>
<dbReference type="InterPro" id="IPR001584">
    <property type="entry name" value="Integrase_cat-core"/>
</dbReference>
<feature type="non-terminal residue" evidence="16">
    <location>
        <position position="1"/>
    </location>
</feature>
<keyword evidence="12" id="KW-0233">DNA recombination</keyword>
<evidence type="ECO:0000256" key="8">
    <source>
        <dbReference type="ARBA" id="ARBA00022884"/>
    </source>
</evidence>
<dbReference type="InterPro" id="IPR012337">
    <property type="entry name" value="RNaseH-like_sf"/>
</dbReference>
<evidence type="ECO:0000313" key="16">
    <source>
        <dbReference type="EMBL" id="MBW0545603.1"/>
    </source>
</evidence>
<keyword evidence="7" id="KW-0460">Magnesium</keyword>
<keyword evidence="11" id="KW-0239">DNA-directed DNA polymerase</keyword>
<evidence type="ECO:0000259" key="15">
    <source>
        <dbReference type="PROSITE" id="PS50994"/>
    </source>
</evidence>
<keyword evidence="5" id="KW-0255">Endonuclease</keyword>
<keyword evidence="11" id="KW-0808">Transferase</keyword>
<dbReference type="GO" id="GO:0016787">
    <property type="term" value="F:hydrolase activity"/>
    <property type="evidence" value="ECO:0007669"/>
    <property type="project" value="UniProtKB-KW"/>
</dbReference>
<dbReference type="GO" id="GO:0006310">
    <property type="term" value="P:DNA recombination"/>
    <property type="evidence" value="ECO:0007669"/>
    <property type="project" value="UniProtKB-KW"/>
</dbReference>
<keyword evidence="1" id="KW-0815">Transposition</keyword>
<evidence type="ECO:0000256" key="3">
    <source>
        <dbReference type="ARBA" id="ARBA00022722"/>
    </source>
</evidence>
<dbReference type="Proteomes" id="UP000765509">
    <property type="component" value="Unassembled WGS sequence"/>
</dbReference>
<dbReference type="GO" id="GO:0004519">
    <property type="term" value="F:endonuclease activity"/>
    <property type="evidence" value="ECO:0007669"/>
    <property type="project" value="UniProtKB-KW"/>
</dbReference>
<dbReference type="GO" id="GO:0015074">
    <property type="term" value="P:DNA integration"/>
    <property type="evidence" value="ECO:0007669"/>
    <property type="project" value="UniProtKB-KW"/>
</dbReference>
<dbReference type="InterPro" id="IPR036397">
    <property type="entry name" value="RNaseH_sf"/>
</dbReference>
<evidence type="ECO:0000256" key="2">
    <source>
        <dbReference type="ARBA" id="ARBA00022695"/>
    </source>
</evidence>
<evidence type="ECO:0000256" key="6">
    <source>
        <dbReference type="ARBA" id="ARBA00022801"/>
    </source>
</evidence>
<dbReference type="PANTHER" id="PTHR42648:SF11">
    <property type="entry name" value="TRANSPOSON TY4-P GAG-POL POLYPROTEIN"/>
    <property type="match status" value="1"/>
</dbReference>
<dbReference type="GO" id="GO:0003723">
    <property type="term" value="F:RNA binding"/>
    <property type="evidence" value="ECO:0007669"/>
    <property type="project" value="UniProtKB-KW"/>
</dbReference>
<dbReference type="InterPro" id="IPR039537">
    <property type="entry name" value="Retrotran_Ty1/copia-like"/>
</dbReference>
<dbReference type="GO" id="GO:0046872">
    <property type="term" value="F:metal ion binding"/>
    <property type="evidence" value="ECO:0007669"/>
    <property type="project" value="UniProtKB-KW"/>
</dbReference>